<dbReference type="AlphaFoldDB" id="X0S9N0"/>
<name>X0S9N0_9ZZZZ</name>
<evidence type="ECO:0000313" key="1">
    <source>
        <dbReference type="EMBL" id="GAF77753.1"/>
    </source>
</evidence>
<proteinExistence type="predicted"/>
<reference evidence="1" key="1">
    <citation type="journal article" date="2014" name="Front. Microbiol.">
        <title>High frequency of phylogenetically diverse reductive dehalogenase-homologous genes in deep subseafloor sedimentary metagenomes.</title>
        <authorList>
            <person name="Kawai M."/>
            <person name="Futagami T."/>
            <person name="Toyoda A."/>
            <person name="Takaki Y."/>
            <person name="Nishi S."/>
            <person name="Hori S."/>
            <person name="Arai W."/>
            <person name="Tsubouchi T."/>
            <person name="Morono Y."/>
            <person name="Uchiyama I."/>
            <person name="Ito T."/>
            <person name="Fujiyama A."/>
            <person name="Inagaki F."/>
            <person name="Takami H."/>
        </authorList>
    </citation>
    <scope>NUCLEOTIDE SEQUENCE</scope>
    <source>
        <strain evidence="1">Expedition CK06-06</strain>
    </source>
</reference>
<accession>X0S9N0</accession>
<dbReference type="EMBL" id="BARS01001886">
    <property type="protein sequence ID" value="GAF77753.1"/>
    <property type="molecule type" value="Genomic_DNA"/>
</dbReference>
<gene>
    <name evidence="1" type="ORF">S01H1_03463</name>
</gene>
<organism evidence="1">
    <name type="scientific">marine sediment metagenome</name>
    <dbReference type="NCBI Taxonomy" id="412755"/>
    <lineage>
        <taxon>unclassified sequences</taxon>
        <taxon>metagenomes</taxon>
        <taxon>ecological metagenomes</taxon>
    </lineage>
</organism>
<comment type="caution">
    <text evidence="1">The sequence shown here is derived from an EMBL/GenBank/DDBJ whole genome shotgun (WGS) entry which is preliminary data.</text>
</comment>
<protein>
    <submittedName>
        <fullName evidence="1">Uncharacterized protein</fullName>
    </submittedName>
</protein>
<sequence>MDSDDVNSIDDTVESQQVAEIVRQSFFDMLATRNWPHLSGLIQFEASGTPSQPTHLKIPPNVKEVNFIKYDKRIDADNPMLMQDVIYLDPYDFLTHTYQRDNTQDTVDTIDNGDGVKILILNNQAPQYWTSFDDVYVVMDSYNNVMDSTIQNDKMQVKAYSSPTWEASDDFVPDLPSEAFSNLVAEAKSNAFLVLKQMVNQKAEQTAKKQSSWLSRKAWVAHGGVKYATYGRRGRTTRKDPTFRQDDTY</sequence>